<feature type="transmembrane region" description="Helical" evidence="1">
    <location>
        <begin position="51"/>
        <end position="71"/>
    </location>
</feature>
<sequence length="244" mass="26022">MSAPTDASAASYADYDRTTSRWGRGTMLMGLLASYVGPLYLVFFTDFEIPLGDLVTGFLAVAAVFAVIWVIEPITYYPVLGPAAMYQAFMIGNIANKLLPSAIVAQAAIDAKPGTRRAEFAAVMAICGAAVVHIFSLLLFVGLLGTWLVSVVPTAITDIARLYIFPAIIGAVIVQLAAYVKQPRITIIALAMGALVQLLLVPVLGPVFRNFATAVVVLLTMVLAWVLRNRKTEHPPVAGEDGVL</sequence>
<accession>A0A917GHQ5</accession>
<name>A0A917GHQ5_9MICC</name>
<dbReference type="Proteomes" id="UP000638848">
    <property type="component" value="Unassembled WGS sequence"/>
</dbReference>
<proteinExistence type="predicted"/>
<dbReference type="RefSeq" id="WP_188534398.1">
    <property type="nucleotide sequence ID" value="NZ_BMEQ01000002.1"/>
</dbReference>
<gene>
    <name evidence="2" type="ORF">GCM10011374_06610</name>
</gene>
<comment type="caution">
    <text evidence="2">The sequence shown here is derived from an EMBL/GenBank/DDBJ whole genome shotgun (WGS) entry which is preliminary data.</text>
</comment>
<feature type="transmembrane region" description="Helical" evidence="1">
    <location>
        <begin position="160"/>
        <end position="180"/>
    </location>
</feature>
<organism evidence="2 3">
    <name type="scientific">Kocuria dechangensis</name>
    <dbReference type="NCBI Taxonomy" id="1176249"/>
    <lineage>
        <taxon>Bacteria</taxon>
        <taxon>Bacillati</taxon>
        <taxon>Actinomycetota</taxon>
        <taxon>Actinomycetes</taxon>
        <taxon>Micrococcales</taxon>
        <taxon>Micrococcaceae</taxon>
        <taxon>Kocuria</taxon>
    </lineage>
</organism>
<evidence type="ECO:0000313" key="2">
    <source>
        <dbReference type="EMBL" id="GGG46895.1"/>
    </source>
</evidence>
<keyword evidence="3" id="KW-1185">Reference proteome</keyword>
<feature type="transmembrane region" description="Helical" evidence="1">
    <location>
        <begin position="121"/>
        <end position="148"/>
    </location>
</feature>
<feature type="transmembrane region" description="Helical" evidence="1">
    <location>
        <begin position="25"/>
        <end position="44"/>
    </location>
</feature>
<reference evidence="2" key="2">
    <citation type="submission" date="2020-09" db="EMBL/GenBank/DDBJ databases">
        <authorList>
            <person name="Sun Q."/>
            <person name="Zhou Y."/>
        </authorList>
    </citation>
    <scope>NUCLEOTIDE SEQUENCE</scope>
    <source>
        <strain evidence="2">CGMCC 1.12187</strain>
    </source>
</reference>
<keyword evidence="1" id="KW-1133">Transmembrane helix</keyword>
<reference evidence="2" key="1">
    <citation type="journal article" date="2014" name="Int. J. Syst. Evol. Microbiol.">
        <title>Complete genome sequence of Corynebacterium casei LMG S-19264T (=DSM 44701T), isolated from a smear-ripened cheese.</title>
        <authorList>
            <consortium name="US DOE Joint Genome Institute (JGI-PGF)"/>
            <person name="Walter F."/>
            <person name="Albersmeier A."/>
            <person name="Kalinowski J."/>
            <person name="Ruckert C."/>
        </authorList>
    </citation>
    <scope>NUCLEOTIDE SEQUENCE</scope>
    <source>
        <strain evidence="2">CGMCC 1.12187</strain>
    </source>
</reference>
<keyword evidence="1" id="KW-0812">Transmembrane</keyword>
<protein>
    <submittedName>
        <fullName evidence="2">Uncharacterized protein</fullName>
    </submittedName>
</protein>
<evidence type="ECO:0000256" key="1">
    <source>
        <dbReference type="SAM" id="Phobius"/>
    </source>
</evidence>
<dbReference type="AlphaFoldDB" id="A0A917GHQ5"/>
<feature type="transmembrane region" description="Helical" evidence="1">
    <location>
        <begin position="187"/>
        <end position="205"/>
    </location>
</feature>
<feature type="transmembrane region" description="Helical" evidence="1">
    <location>
        <begin position="211"/>
        <end position="227"/>
    </location>
</feature>
<evidence type="ECO:0000313" key="3">
    <source>
        <dbReference type="Proteomes" id="UP000638848"/>
    </source>
</evidence>
<keyword evidence="1" id="KW-0472">Membrane</keyword>
<dbReference type="EMBL" id="BMEQ01000002">
    <property type="protein sequence ID" value="GGG46895.1"/>
    <property type="molecule type" value="Genomic_DNA"/>
</dbReference>